<sequence length="406" mass="45475">MPSPDDCVIEVATLEQRYAASEGARPDFAPHATPEEYRKWYDRKLKAEFAQNGRWIGWVLIQRRTSGPVLSYLETVRRDGWSKDDEGKVEMTSMYGVVYVFTPPANRKHGYATRLLRQLHYVLAGTQGALPPWPEAWGALPDLPSTLNLPPSCLSYLSSAAPLGFYERAYIGPDENHRLGWEERRTTENAFVRGKLDGVNTSATFGDSGYTAVDIYYGEMLSLASEMSKVEQSALERTTIPPGTTAFRVDPTSEGTLAFIKPHLPLGCDRFPERDTSTWVHGVRLIPSGQSPRPYHATDPICLFIPHGFKDGELLITYLDGWDERLVKPLLAYLREVGRKMDPPCDMVWAWGLDETAGFVQAVCEMGGKYGYRGDKAHRFCPAGVAWYGDAQAKGRLDGLQAWAWL</sequence>
<keyword evidence="2" id="KW-1185">Reference proteome</keyword>
<comment type="caution">
    <text evidence="1">The sequence shown here is derived from an EMBL/GenBank/DDBJ whole genome shotgun (WGS) entry which is preliminary data.</text>
</comment>
<dbReference type="InterPro" id="IPR016181">
    <property type="entry name" value="Acyl_CoA_acyltransferase"/>
</dbReference>
<protein>
    <recommendedName>
        <fullName evidence="3">N-acetyltransferase domain-containing protein</fullName>
    </recommendedName>
</protein>
<reference evidence="1" key="1">
    <citation type="journal article" date="2022" name="G3 (Bethesda)">
        <title>High quality genome of the basidiomycete yeast Dioszegia hungarica PDD-24b-2 isolated from cloud water.</title>
        <authorList>
            <person name="Jarrige D."/>
            <person name="Haridas S."/>
            <person name="Bleykasten-Grosshans C."/>
            <person name="Joly M."/>
            <person name="Nadalig T."/>
            <person name="Sancelme M."/>
            <person name="Vuilleumier S."/>
            <person name="Grigoriev I.V."/>
            <person name="Amato P."/>
            <person name="Bringel F."/>
        </authorList>
    </citation>
    <scope>NUCLEOTIDE SEQUENCE</scope>
    <source>
        <strain evidence="1">PDD-24b-2</strain>
    </source>
</reference>
<proteinExistence type="predicted"/>
<dbReference type="PANTHER" id="PTHR34815:SF2">
    <property type="entry name" value="N-ACETYLTRANSFERASE DOMAIN-CONTAINING PROTEIN"/>
    <property type="match status" value="1"/>
</dbReference>
<evidence type="ECO:0008006" key="3">
    <source>
        <dbReference type="Google" id="ProtNLM"/>
    </source>
</evidence>
<evidence type="ECO:0000313" key="2">
    <source>
        <dbReference type="Proteomes" id="UP001164286"/>
    </source>
</evidence>
<dbReference type="InterPro" id="IPR053013">
    <property type="entry name" value="LAT"/>
</dbReference>
<dbReference type="GeneID" id="77729496"/>
<dbReference type="RefSeq" id="XP_052943907.1">
    <property type="nucleotide sequence ID" value="XM_053090291.1"/>
</dbReference>
<evidence type="ECO:0000313" key="1">
    <source>
        <dbReference type="EMBL" id="KAI9634130.1"/>
    </source>
</evidence>
<dbReference type="Proteomes" id="UP001164286">
    <property type="component" value="Unassembled WGS sequence"/>
</dbReference>
<dbReference type="PANTHER" id="PTHR34815">
    <property type="entry name" value="LYSINE ACETYLTRANSFERASE"/>
    <property type="match status" value="1"/>
</dbReference>
<accession>A0AA38H570</accession>
<dbReference type="EMBL" id="JAKWFO010000008">
    <property type="protein sequence ID" value="KAI9634130.1"/>
    <property type="molecule type" value="Genomic_DNA"/>
</dbReference>
<organism evidence="1 2">
    <name type="scientific">Dioszegia hungarica</name>
    <dbReference type="NCBI Taxonomy" id="4972"/>
    <lineage>
        <taxon>Eukaryota</taxon>
        <taxon>Fungi</taxon>
        <taxon>Dikarya</taxon>
        <taxon>Basidiomycota</taxon>
        <taxon>Agaricomycotina</taxon>
        <taxon>Tremellomycetes</taxon>
        <taxon>Tremellales</taxon>
        <taxon>Bulleribasidiaceae</taxon>
        <taxon>Dioszegia</taxon>
    </lineage>
</organism>
<dbReference type="SUPFAM" id="SSF55729">
    <property type="entry name" value="Acyl-CoA N-acyltransferases (Nat)"/>
    <property type="match status" value="1"/>
</dbReference>
<gene>
    <name evidence="1" type="ORF">MKK02DRAFT_38802</name>
</gene>
<name>A0AA38H570_9TREE</name>
<dbReference type="AlphaFoldDB" id="A0AA38H570"/>